<proteinExistence type="predicted"/>
<keyword evidence="1" id="KW-0732">Signal</keyword>
<dbReference type="AlphaFoldDB" id="A0A3S4ZT84"/>
<accession>A0A3S4ZT84</accession>
<sequence>MSRLSTVIVLPVIALFFQQYFAPASAQPPNNNNQQPVFRNGRNGDYYTYSYPSYGTLSTEYASEYDSEAPTPREQRKRIRRGMGELFQYCIQWPFWSAHLHLPFTPLAPNTLAGWTKFSSPVLHKLTPFATKTGQDSLTDKRATRPLQINRESFQLCGTDSRRGEVNMRQDMHPVAKFAEQVQTGLSHGLLFTIIAWLTRFQIVTW</sequence>
<evidence type="ECO:0000313" key="2">
    <source>
        <dbReference type="EMBL" id="VEL11434.1"/>
    </source>
</evidence>
<feature type="signal peptide" evidence="1">
    <location>
        <begin position="1"/>
        <end position="26"/>
    </location>
</feature>
<dbReference type="Proteomes" id="UP000784294">
    <property type="component" value="Unassembled WGS sequence"/>
</dbReference>
<feature type="chain" id="PRO_5018686924" evidence="1">
    <location>
        <begin position="27"/>
        <end position="206"/>
    </location>
</feature>
<dbReference type="EMBL" id="CAAALY010011787">
    <property type="protein sequence ID" value="VEL11434.1"/>
    <property type="molecule type" value="Genomic_DNA"/>
</dbReference>
<reference evidence="2" key="1">
    <citation type="submission" date="2018-11" db="EMBL/GenBank/DDBJ databases">
        <authorList>
            <consortium name="Pathogen Informatics"/>
        </authorList>
    </citation>
    <scope>NUCLEOTIDE SEQUENCE</scope>
</reference>
<protein>
    <submittedName>
        <fullName evidence="2">Uncharacterized protein</fullName>
    </submittedName>
</protein>
<organism evidence="2 3">
    <name type="scientific">Protopolystoma xenopodis</name>
    <dbReference type="NCBI Taxonomy" id="117903"/>
    <lineage>
        <taxon>Eukaryota</taxon>
        <taxon>Metazoa</taxon>
        <taxon>Spiralia</taxon>
        <taxon>Lophotrochozoa</taxon>
        <taxon>Platyhelminthes</taxon>
        <taxon>Monogenea</taxon>
        <taxon>Polyopisthocotylea</taxon>
        <taxon>Polystomatidea</taxon>
        <taxon>Polystomatidae</taxon>
        <taxon>Protopolystoma</taxon>
    </lineage>
</organism>
<evidence type="ECO:0000313" key="3">
    <source>
        <dbReference type="Proteomes" id="UP000784294"/>
    </source>
</evidence>
<comment type="caution">
    <text evidence="2">The sequence shown here is derived from an EMBL/GenBank/DDBJ whole genome shotgun (WGS) entry which is preliminary data.</text>
</comment>
<name>A0A3S4ZT84_9PLAT</name>
<evidence type="ECO:0000256" key="1">
    <source>
        <dbReference type="SAM" id="SignalP"/>
    </source>
</evidence>
<gene>
    <name evidence="2" type="ORF">PXEA_LOCUS4874</name>
</gene>
<keyword evidence="3" id="KW-1185">Reference proteome</keyword>